<comment type="catalytic activity">
    <reaction evidence="9 10">
        <text>Release of signal peptides from bacterial membrane prolipoproteins. Hydrolyzes -Xaa-Yaa-Zaa-|-(S,diacylglyceryl)Cys-, in which Xaa is hydrophobic (preferably Leu), and Yaa (Ala or Ser) and Zaa (Gly or Ala) have small, neutral side chains.</text>
        <dbReference type="EC" id="3.4.23.36"/>
    </reaction>
</comment>
<evidence type="ECO:0000256" key="11">
    <source>
        <dbReference type="RuleBase" id="RU004181"/>
    </source>
</evidence>
<evidence type="ECO:0000256" key="8">
    <source>
        <dbReference type="ARBA" id="ARBA00023136"/>
    </source>
</evidence>
<dbReference type="EC" id="3.4.23.36" evidence="9"/>
<keyword evidence="3 9" id="KW-0645">Protease</keyword>
<feature type="transmembrane region" description="Helical" evidence="9">
    <location>
        <begin position="141"/>
        <end position="158"/>
    </location>
</feature>
<gene>
    <name evidence="9 12" type="primary">lspA</name>
    <name evidence="12" type="ORF">IAB07_00410</name>
</gene>
<evidence type="ECO:0000256" key="1">
    <source>
        <dbReference type="ARBA" id="ARBA00006139"/>
    </source>
</evidence>
<reference evidence="12" key="2">
    <citation type="journal article" date="2021" name="PeerJ">
        <title>Extensive microbial diversity within the chicken gut microbiome revealed by metagenomics and culture.</title>
        <authorList>
            <person name="Gilroy R."/>
            <person name="Ravi A."/>
            <person name="Getino M."/>
            <person name="Pursley I."/>
            <person name="Horton D.L."/>
            <person name="Alikhan N.F."/>
            <person name="Baker D."/>
            <person name="Gharbi K."/>
            <person name="Hall N."/>
            <person name="Watson M."/>
            <person name="Adriaenssens E.M."/>
            <person name="Foster-Nyarko E."/>
            <person name="Jarju S."/>
            <person name="Secka A."/>
            <person name="Antonio M."/>
            <person name="Oren A."/>
            <person name="Chaudhuri R.R."/>
            <person name="La Ragione R."/>
            <person name="Hildebrand F."/>
            <person name="Pallen M.J."/>
        </authorList>
    </citation>
    <scope>NUCLEOTIDE SEQUENCE</scope>
    <source>
        <strain evidence="12">9366</strain>
    </source>
</reference>
<feature type="transmembrane region" description="Helical" evidence="9">
    <location>
        <begin position="66"/>
        <end position="84"/>
    </location>
</feature>
<dbReference type="InterPro" id="IPR001872">
    <property type="entry name" value="Peptidase_A8"/>
</dbReference>
<proteinExistence type="inferred from homology"/>
<dbReference type="Pfam" id="PF01252">
    <property type="entry name" value="Peptidase_A8"/>
    <property type="match status" value="1"/>
</dbReference>
<dbReference type="PRINTS" id="PR00781">
    <property type="entry name" value="LIPOSIGPTASE"/>
</dbReference>
<evidence type="ECO:0000256" key="3">
    <source>
        <dbReference type="ARBA" id="ARBA00022670"/>
    </source>
</evidence>
<evidence type="ECO:0000313" key="13">
    <source>
        <dbReference type="Proteomes" id="UP000824145"/>
    </source>
</evidence>
<comment type="pathway">
    <text evidence="9">Protein modification; lipoprotein biosynthesis (signal peptide cleavage).</text>
</comment>
<evidence type="ECO:0000256" key="2">
    <source>
        <dbReference type="ARBA" id="ARBA00022475"/>
    </source>
</evidence>
<dbReference type="NCBIfam" id="TIGR00077">
    <property type="entry name" value="lspA"/>
    <property type="match status" value="1"/>
</dbReference>
<sequence>MNKTIKKLLVETAVLAAVFLTDIASKYLVFHLFDSGSVSVIDGIFSIECVHNYGASFGLFEGNKTLLIVLTFVECAIFAFVLLWRPNTPHVFRFSMLLILGGAIGNLFDRLVFGFVRDFICYDFLYTIFGINFAVGNVADIYLVLGVFVLIIYIFFGYKEGDFSKSKGTLLGGRYAR</sequence>
<dbReference type="PROSITE" id="PS00855">
    <property type="entry name" value="SPASE_II"/>
    <property type="match status" value="1"/>
</dbReference>
<evidence type="ECO:0000313" key="12">
    <source>
        <dbReference type="EMBL" id="HIU62215.1"/>
    </source>
</evidence>
<dbReference type="Proteomes" id="UP000824145">
    <property type="component" value="Unassembled WGS sequence"/>
</dbReference>
<accession>A0A9D1MKL4</accession>
<keyword evidence="2 9" id="KW-1003">Cell membrane</keyword>
<evidence type="ECO:0000256" key="5">
    <source>
        <dbReference type="ARBA" id="ARBA00022750"/>
    </source>
</evidence>
<keyword evidence="6 9" id="KW-0378">Hydrolase</keyword>
<comment type="caution">
    <text evidence="12">The sequence shown here is derived from an EMBL/GenBank/DDBJ whole genome shotgun (WGS) entry which is preliminary data.</text>
</comment>
<comment type="similarity">
    <text evidence="1 9 11">Belongs to the peptidase A8 family.</text>
</comment>
<keyword evidence="4 9" id="KW-0812">Transmembrane</keyword>
<dbReference type="GO" id="GO:0005886">
    <property type="term" value="C:plasma membrane"/>
    <property type="evidence" value="ECO:0007669"/>
    <property type="project" value="UniProtKB-SubCell"/>
</dbReference>
<evidence type="ECO:0000256" key="6">
    <source>
        <dbReference type="ARBA" id="ARBA00022801"/>
    </source>
</evidence>
<dbReference type="AlphaFoldDB" id="A0A9D1MKL4"/>
<keyword evidence="7 9" id="KW-1133">Transmembrane helix</keyword>
<protein>
    <recommendedName>
        <fullName evidence="9">Lipoprotein signal peptidase</fullName>
        <ecNumber evidence="9">3.4.23.36</ecNumber>
    </recommendedName>
    <alternativeName>
        <fullName evidence="9">Prolipoprotein signal peptidase</fullName>
    </alternativeName>
    <alternativeName>
        <fullName evidence="9">Signal peptidase II</fullName>
        <shortName evidence="9">SPase II</shortName>
    </alternativeName>
</protein>
<comment type="function">
    <text evidence="9 10">This protein specifically catalyzes the removal of signal peptides from prolipoproteins.</text>
</comment>
<reference evidence="12" key="1">
    <citation type="submission" date="2020-10" db="EMBL/GenBank/DDBJ databases">
        <authorList>
            <person name="Gilroy R."/>
        </authorList>
    </citation>
    <scope>NUCLEOTIDE SEQUENCE</scope>
    <source>
        <strain evidence="12">9366</strain>
    </source>
</reference>
<keyword evidence="5 9" id="KW-0064">Aspartyl protease</keyword>
<comment type="subcellular location">
    <subcellularLocation>
        <location evidence="9">Cell membrane</location>
        <topology evidence="9">Multi-pass membrane protein</topology>
    </subcellularLocation>
</comment>
<evidence type="ECO:0000256" key="9">
    <source>
        <dbReference type="HAMAP-Rule" id="MF_00161"/>
    </source>
</evidence>
<organism evidence="12 13">
    <name type="scientific">Candidatus Caccalectryoclostridium excrementigallinarum</name>
    <dbReference type="NCBI Taxonomy" id="2840710"/>
    <lineage>
        <taxon>Bacteria</taxon>
        <taxon>Bacillati</taxon>
        <taxon>Bacillota</taxon>
        <taxon>Clostridia</taxon>
        <taxon>Christensenellales</taxon>
        <taxon>Christensenellaceae</taxon>
        <taxon>Christensenellaceae incertae sedis</taxon>
        <taxon>Candidatus Caccalectryoclostridium</taxon>
    </lineage>
</organism>
<dbReference type="PANTHER" id="PTHR33695:SF1">
    <property type="entry name" value="LIPOPROTEIN SIGNAL PEPTIDASE"/>
    <property type="match status" value="1"/>
</dbReference>
<evidence type="ECO:0000256" key="10">
    <source>
        <dbReference type="RuleBase" id="RU000594"/>
    </source>
</evidence>
<feature type="active site" evidence="9">
    <location>
        <position position="118"/>
    </location>
</feature>
<dbReference type="GO" id="GO:0006508">
    <property type="term" value="P:proteolysis"/>
    <property type="evidence" value="ECO:0007669"/>
    <property type="project" value="UniProtKB-KW"/>
</dbReference>
<keyword evidence="8 9" id="KW-0472">Membrane</keyword>
<evidence type="ECO:0000256" key="4">
    <source>
        <dbReference type="ARBA" id="ARBA00022692"/>
    </source>
</evidence>
<dbReference type="GO" id="GO:0004190">
    <property type="term" value="F:aspartic-type endopeptidase activity"/>
    <property type="evidence" value="ECO:0007669"/>
    <property type="project" value="UniProtKB-UniRule"/>
</dbReference>
<feature type="active site" evidence="9">
    <location>
        <position position="140"/>
    </location>
</feature>
<feature type="transmembrane region" description="Helical" evidence="9">
    <location>
        <begin position="90"/>
        <end position="108"/>
    </location>
</feature>
<dbReference type="EMBL" id="DVNJ01000001">
    <property type="protein sequence ID" value="HIU62215.1"/>
    <property type="molecule type" value="Genomic_DNA"/>
</dbReference>
<dbReference type="PANTHER" id="PTHR33695">
    <property type="entry name" value="LIPOPROTEIN SIGNAL PEPTIDASE"/>
    <property type="match status" value="1"/>
</dbReference>
<comment type="caution">
    <text evidence="9">Lacks conserved residue(s) required for the propagation of feature annotation.</text>
</comment>
<dbReference type="HAMAP" id="MF_00161">
    <property type="entry name" value="LspA"/>
    <property type="match status" value="1"/>
</dbReference>
<name>A0A9D1MKL4_9FIRM</name>
<evidence type="ECO:0000256" key="7">
    <source>
        <dbReference type="ARBA" id="ARBA00022989"/>
    </source>
</evidence>